<name>A0A0A9C1W0_ARUDO</name>
<dbReference type="AlphaFoldDB" id="A0A0A9C1W0"/>
<organism evidence="1">
    <name type="scientific">Arundo donax</name>
    <name type="common">Giant reed</name>
    <name type="synonym">Donax arundinaceus</name>
    <dbReference type="NCBI Taxonomy" id="35708"/>
    <lineage>
        <taxon>Eukaryota</taxon>
        <taxon>Viridiplantae</taxon>
        <taxon>Streptophyta</taxon>
        <taxon>Embryophyta</taxon>
        <taxon>Tracheophyta</taxon>
        <taxon>Spermatophyta</taxon>
        <taxon>Magnoliopsida</taxon>
        <taxon>Liliopsida</taxon>
        <taxon>Poales</taxon>
        <taxon>Poaceae</taxon>
        <taxon>PACMAD clade</taxon>
        <taxon>Arundinoideae</taxon>
        <taxon>Arundineae</taxon>
        <taxon>Arundo</taxon>
    </lineage>
</organism>
<proteinExistence type="predicted"/>
<sequence length="84" mass="9649">MILASCQCEFLSLFFHSSHYVTFHQFSVGIAFLQLQSVQWPCFNLYCPQIICFAKWGFQCSLLSLSPWCLLTPPTIHLLCTLLS</sequence>
<dbReference type="EMBL" id="GBRH01230510">
    <property type="protein sequence ID" value="JAD67385.1"/>
    <property type="molecule type" value="Transcribed_RNA"/>
</dbReference>
<evidence type="ECO:0000313" key="1">
    <source>
        <dbReference type="EMBL" id="JAD67385.1"/>
    </source>
</evidence>
<accession>A0A0A9C1W0</accession>
<reference evidence="1" key="2">
    <citation type="journal article" date="2015" name="Data Brief">
        <title>Shoot transcriptome of the giant reed, Arundo donax.</title>
        <authorList>
            <person name="Barrero R.A."/>
            <person name="Guerrero F.D."/>
            <person name="Moolhuijzen P."/>
            <person name="Goolsby J.A."/>
            <person name="Tidwell J."/>
            <person name="Bellgard S.E."/>
            <person name="Bellgard M.I."/>
        </authorList>
    </citation>
    <scope>NUCLEOTIDE SEQUENCE</scope>
    <source>
        <tissue evidence="1">Shoot tissue taken approximately 20 cm above the soil surface</tissue>
    </source>
</reference>
<reference evidence="1" key="1">
    <citation type="submission" date="2014-09" db="EMBL/GenBank/DDBJ databases">
        <authorList>
            <person name="Magalhaes I.L.F."/>
            <person name="Oliveira U."/>
            <person name="Santos F.R."/>
            <person name="Vidigal T.H.D.A."/>
            <person name="Brescovit A.D."/>
            <person name="Santos A.J."/>
        </authorList>
    </citation>
    <scope>NUCLEOTIDE SEQUENCE</scope>
    <source>
        <tissue evidence="1">Shoot tissue taken approximately 20 cm above the soil surface</tissue>
    </source>
</reference>
<protein>
    <submittedName>
        <fullName evidence="1">Uncharacterized protein</fullName>
    </submittedName>
</protein>